<name>A0A5B8MK98_9CHLO</name>
<dbReference type="EMBL" id="CP031036">
    <property type="protein sequence ID" value="QDZ19782.1"/>
    <property type="molecule type" value="Genomic_DNA"/>
</dbReference>
<organism evidence="1 2">
    <name type="scientific">Chloropicon primus</name>
    <dbReference type="NCBI Taxonomy" id="1764295"/>
    <lineage>
        <taxon>Eukaryota</taxon>
        <taxon>Viridiplantae</taxon>
        <taxon>Chlorophyta</taxon>
        <taxon>Chloropicophyceae</taxon>
        <taxon>Chloropicales</taxon>
        <taxon>Chloropicaceae</taxon>
        <taxon>Chloropicon</taxon>
    </lineage>
</organism>
<keyword evidence="2" id="KW-1185">Reference proteome</keyword>
<accession>A0A5B8MK98</accession>
<dbReference type="OrthoDB" id="2012859at2759"/>
<protein>
    <submittedName>
        <fullName evidence="1">Uncharacterized protein</fullName>
    </submittedName>
</protein>
<reference evidence="1 2" key="1">
    <citation type="submission" date="2018-07" db="EMBL/GenBank/DDBJ databases">
        <title>The complete nuclear genome of the prasinophyte Chloropicon primus (CCMP1205).</title>
        <authorList>
            <person name="Pombert J.-F."/>
            <person name="Otis C."/>
            <person name="Turmel M."/>
            <person name="Lemieux C."/>
        </authorList>
    </citation>
    <scope>NUCLEOTIDE SEQUENCE [LARGE SCALE GENOMIC DNA]</scope>
    <source>
        <strain evidence="1 2">CCMP1205</strain>
    </source>
</reference>
<gene>
    <name evidence="1" type="ORF">A3770_03p23000</name>
</gene>
<evidence type="ECO:0000313" key="2">
    <source>
        <dbReference type="Proteomes" id="UP000316726"/>
    </source>
</evidence>
<sequence>MGLAGTTTATRGEGSENTRARLNEVSNCCLQSMLKGNDAALVEAMFEVEQLAETWESSSDAGKYCRVLLSLLNHEYDPSLVADGFESDEYGKSVEKMYAILEDSGWKITVLGGAEQQQDLLDDELMQPPPSFTSY</sequence>
<dbReference type="Proteomes" id="UP000316726">
    <property type="component" value="Chromosome 3"/>
</dbReference>
<dbReference type="AlphaFoldDB" id="A0A5B8MK98"/>
<proteinExistence type="predicted"/>
<evidence type="ECO:0000313" key="1">
    <source>
        <dbReference type="EMBL" id="QDZ19782.1"/>
    </source>
</evidence>